<sequence length="185" mass="20193">MVGLVMEALSPAAAQDGFMAEVVSGVEDELRSRGMQMLLHLYRPDDDPISDLGRRRRAAPSSPQQRAPDRHQREVAAAYPTPASAVAHTSGDDTVRSDAPVGQAGGAREVRGEVRTTGRKRARKTARPPWRLISVSAPDRSGHHRVRRGRGEVAEDVGERVHRLVPSNCGMGWSAETRGRCRCQT</sequence>
<keyword evidence="3" id="KW-1185">Reference proteome</keyword>
<reference evidence="3" key="1">
    <citation type="submission" date="2015-10" db="EMBL/GenBank/DDBJ databases">
        <authorList>
            <person name="Ju K.-S."/>
            <person name="Doroghazi J.R."/>
            <person name="Metcalf W.W."/>
        </authorList>
    </citation>
    <scope>NUCLEOTIDE SEQUENCE [LARGE SCALE GENOMIC DNA]</scope>
    <source>
        <strain evidence="3">NRRL 3151</strain>
    </source>
</reference>
<dbReference type="EMBL" id="LLZG01000231">
    <property type="protein sequence ID" value="KUL32113.1"/>
    <property type="molecule type" value="Genomic_DNA"/>
</dbReference>
<dbReference type="Proteomes" id="UP000053923">
    <property type="component" value="Unassembled WGS sequence"/>
</dbReference>
<evidence type="ECO:0000313" key="2">
    <source>
        <dbReference type="EMBL" id="KUL32113.1"/>
    </source>
</evidence>
<evidence type="ECO:0000313" key="3">
    <source>
        <dbReference type="Proteomes" id="UP000053923"/>
    </source>
</evidence>
<name>A0A101JS32_9ACTN</name>
<gene>
    <name evidence="2" type="ORF">ADL12_23175</name>
</gene>
<evidence type="ECO:0000256" key="1">
    <source>
        <dbReference type="SAM" id="MobiDB-lite"/>
    </source>
</evidence>
<protein>
    <submittedName>
        <fullName evidence="2">Uncharacterized protein</fullName>
    </submittedName>
</protein>
<feature type="compositionally biased region" description="Low complexity" evidence="1">
    <location>
        <begin position="75"/>
        <end position="87"/>
    </location>
</feature>
<feature type="region of interest" description="Disordered" evidence="1">
    <location>
        <begin position="42"/>
        <end position="126"/>
    </location>
</feature>
<proteinExistence type="predicted"/>
<comment type="caution">
    <text evidence="2">The sequence shown here is derived from an EMBL/GenBank/DDBJ whole genome shotgun (WGS) entry which is preliminary data.</text>
</comment>
<accession>A0A101JS32</accession>
<organism evidence="2 3">
    <name type="scientific">Streptomyces regalis</name>
    <dbReference type="NCBI Taxonomy" id="68262"/>
    <lineage>
        <taxon>Bacteria</taxon>
        <taxon>Bacillati</taxon>
        <taxon>Actinomycetota</taxon>
        <taxon>Actinomycetes</taxon>
        <taxon>Kitasatosporales</taxon>
        <taxon>Streptomycetaceae</taxon>
        <taxon>Streptomyces</taxon>
    </lineage>
</organism>
<dbReference type="Gene3D" id="3.40.50.2300">
    <property type="match status" value="1"/>
</dbReference>
<feature type="compositionally biased region" description="Basic residues" evidence="1">
    <location>
        <begin position="117"/>
        <end position="126"/>
    </location>
</feature>
<dbReference type="AlphaFoldDB" id="A0A101JS32"/>